<gene>
    <name evidence="7" type="ORF">BKA12_002274</name>
</gene>
<protein>
    <submittedName>
        <fullName evidence="7">Small-conductance mechanosensitive channel</fullName>
    </submittedName>
</protein>
<keyword evidence="4 5" id="KW-0472">Membrane</keyword>
<evidence type="ECO:0000256" key="4">
    <source>
        <dbReference type="ARBA" id="ARBA00023136"/>
    </source>
</evidence>
<evidence type="ECO:0000313" key="7">
    <source>
        <dbReference type="EMBL" id="MBB5599194.1"/>
    </source>
</evidence>
<feature type="transmembrane region" description="Helical" evidence="5">
    <location>
        <begin position="87"/>
        <end position="111"/>
    </location>
</feature>
<feature type="domain" description="Mechanosensitive ion channel MscS" evidence="6">
    <location>
        <begin position="189"/>
        <end position="255"/>
    </location>
</feature>
<evidence type="ECO:0000256" key="5">
    <source>
        <dbReference type="SAM" id="Phobius"/>
    </source>
</evidence>
<comment type="caution">
    <text evidence="7">The sequence shown here is derived from an EMBL/GenBank/DDBJ whole genome shotgun (WGS) entry which is preliminary data.</text>
</comment>
<evidence type="ECO:0000259" key="6">
    <source>
        <dbReference type="Pfam" id="PF00924"/>
    </source>
</evidence>
<evidence type="ECO:0000313" key="8">
    <source>
        <dbReference type="Proteomes" id="UP000523863"/>
    </source>
</evidence>
<evidence type="ECO:0000256" key="3">
    <source>
        <dbReference type="ARBA" id="ARBA00022989"/>
    </source>
</evidence>
<dbReference type="GO" id="GO:0055085">
    <property type="term" value="P:transmembrane transport"/>
    <property type="evidence" value="ECO:0007669"/>
    <property type="project" value="InterPro"/>
</dbReference>
<dbReference type="InterPro" id="IPR006685">
    <property type="entry name" value="MscS_channel_2nd"/>
</dbReference>
<feature type="transmembrane region" description="Helical" evidence="5">
    <location>
        <begin position="140"/>
        <end position="161"/>
    </location>
</feature>
<feature type="transmembrane region" description="Helical" evidence="5">
    <location>
        <begin position="63"/>
        <end position="81"/>
    </location>
</feature>
<accession>A0A7W9DC63</accession>
<dbReference type="SUPFAM" id="SSF50182">
    <property type="entry name" value="Sm-like ribonucleoproteins"/>
    <property type="match status" value="1"/>
</dbReference>
<keyword evidence="3 5" id="KW-1133">Transmembrane helix</keyword>
<feature type="transmembrane region" description="Helical" evidence="5">
    <location>
        <begin position="167"/>
        <end position="186"/>
    </location>
</feature>
<evidence type="ECO:0000256" key="1">
    <source>
        <dbReference type="ARBA" id="ARBA00004370"/>
    </source>
</evidence>
<evidence type="ECO:0000256" key="2">
    <source>
        <dbReference type="ARBA" id="ARBA00022692"/>
    </source>
</evidence>
<dbReference type="GO" id="GO:0016020">
    <property type="term" value="C:membrane"/>
    <property type="evidence" value="ECO:0007669"/>
    <property type="project" value="UniProtKB-SubCell"/>
</dbReference>
<keyword evidence="2 5" id="KW-0812">Transmembrane</keyword>
<keyword evidence="8" id="KW-1185">Reference proteome</keyword>
<dbReference type="Pfam" id="PF00924">
    <property type="entry name" value="MS_channel_2nd"/>
    <property type="match status" value="1"/>
</dbReference>
<dbReference type="PANTHER" id="PTHR30566">
    <property type="entry name" value="YNAI-RELATED MECHANOSENSITIVE ION CHANNEL"/>
    <property type="match status" value="1"/>
</dbReference>
<name>A0A7W9DC63_9MICC</name>
<dbReference type="AlphaFoldDB" id="A0A7W9DC63"/>
<dbReference type="Gene3D" id="1.10.287.1260">
    <property type="match status" value="1"/>
</dbReference>
<proteinExistence type="predicted"/>
<feature type="transmembrane region" description="Helical" evidence="5">
    <location>
        <begin position="20"/>
        <end position="42"/>
    </location>
</feature>
<dbReference type="EMBL" id="JACHBL010000001">
    <property type="protein sequence ID" value="MBB5599194.1"/>
    <property type="molecule type" value="Genomic_DNA"/>
</dbReference>
<dbReference type="InterPro" id="IPR023408">
    <property type="entry name" value="MscS_beta-dom_sf"/>
</dbReference>
<reference evidence="7 8" key="1">
    <citation type="submission" date="2020-08" db="EMBL/GenBank/DDBJ databases">
        <title>Sequencing the genomes of 1000 actinobacteria strains.</title>
        <authorList>
            <person name="Klenk H.-P."/>
        </authorList>
    </citation>
    <scope>NUCLEOTIDE SEQUENCE [LARGE SCALE GENOMIC DNA]</scope>
    <source>
        <strain evidence="7 8">DSM 23694</strain>
    </source>
</reference>
<sequence>MHFTQIDAPSLQDVPADVRPWVAILIALVLATVLTLILRQVFNRVFRDDELIRKEVSRARIPFFLTVALAGAAVTTTTLIGPSEVPFAVTFLLWGALIASIAWLLVVLLSLTEATLLAKYKKDAANSGSRLSRMKTQVTLIRRLVTALILLIGVAAILLLIPQVRAVGAGLLASAGLASVIAGLAVQGTLSNVFAGLQIAFTEAVRVDDTVVVEAQQGVIEDITLTYVVVRTADGRRLILPSTYFTTTPFENWSRGSAELNGNIVLDLNWSAPVDEIRRRVTQLLESTDLWDGRSNSVNVTDAIGGMLKLTIIVSARNSGDLWELKNFIRERVTKDLQQKFPEALPHPPAYPSANPPAAK</sequence>
<dbReference type="InterPro" id="IPR010920">
    <property type="entry name" value="LSM_dom_sf"/>
</dbReference>
<dbReference type="PANTHER" id="PTHR30566:SF25">
    <property type="entry name" value="INNER MEMBRANE PROTEIN"/>
    <property type="match status" value="1"/>
</dbReference>
<organism evidence="7 8">
    <name type="scientific">Neomicrococcus lactis</name>
    <dbReference type="NCBI Taxonomy" id="732241"/>
    <lineage>
        <taxon>Bacteria</taxon>
        <taxon>Bacillati</taxon>
        <taxon>Actinomycetota</taxon>
        <taxon>Actinomycetes</taxon>
        <taxon>Micrococcales</taxon>
        <taxon>Micrococcaceae</taxon>
        <taxon>Neomicrococcus</taxon>
    </lineage>
</organism>
<comment type="subcellular location">
    <subcellularLocation>
        <location evidence="1">Membrane</location>
    </subcellularLocation>
</comment>
<dbReference type="Proteomes" id="UP000523863">
    <property type="component" value="Unassembled WGS sequence"/>
</dbReference>
<dbReference type="RefSeq" id="WP_183643953.1">
    <property type="nucleotide sequence ID" value="NZ_JACHBL010000001.1"/>
</dbReference>
<dbReference type="Gene3D" id="2.30.30.60">
    <property type="match status" value="1"/>
</dbReference>